<dbReference type="OrthoDB" id="835214at2759"/>
<evidence type="ECO:0000259" key="2">
    <source>
        <dbReference type="PROSITE" id="PS51277"/>
    </source>
</evidence>
<dbReference type="PANTHER" id="PTHR31236">
    <property type="entry name" value="BURP DOMAIN PROTEIN USPL1-LIKE"/>
    <property type="match status" value="1"/>
</dbReference>
<dbReference type="InterPro" id="IPR004873">
    <property type="entry name" value="BURP_dom"/>
</dbReference>
<organism evidence="3 4">
    <name type="scientific">Ricinus communis</name>
    <name type="common">Castor bean</name>
    <dbReference type="NCBI Taxonomy" id="3988"/>
    <lineage>
        <taxon>Eukaryota</taxon>
        <taxon>Viridiplantae</taxon>
        <taxon>Streptophyta</taxon>
        <taxon>Embryophyta</taxon>
        <taxon>Tracheophyta</taxon>
        <taxon>Spermatophyta</taxon>
        <taxon>Magnoliopsida</taxon>
        <taxon>eudicotyledons</taxon>
        <taxon>Gunneridae</taxon>
        <taxon>Pentapetalae</taxon>
        <taxon>rosids</taxon>
        <taxon>fabids</taxon>
        <taxon>Malpighiales</taxon>
        <taxon>Euphorbiaceae</taxon>
        <taxon>Acalyphoideae</taxon>
        <taxon>Acalypheae</taxon>
        <taxon>Ricinus</taxon>
    </lineage>
</organism>
<dbReference type="AlphaFoldDB" id="B9SAG5"/>
<keyword evidence="1" id="KW-0732">Signal</keyword>
<dbReference type="InParanoid" id="B9SAG5"/>
<proteinExistence type="predicted"/>
<dbReference type="KEGG" id="rcu:8260793"/>
<feature type="signal peptide" evidence="1">
    <location>
        <begin position="1"/>
        <end position="18"/>
    </location>
</feature>
<dbReference type="STRING" id="3988.B9SAG5"/>
<dbReference type="SMART" id="SM01045">
    <property type="entry name" value="BURP"/>
    <property type="match status" value="1"/>
</dbReference>
<feature type="chain" id="PRO_5002889204" evidence="1">
    <location>
        <begin position="19"/>
        <end position="306"/>
    </location>
</feature>
<accession>B9SAG5</accession>
<protein>
    <submittedName>
        <fullName evidence="3">Embryonic abundant protein USP87, putative</fullName>
    </submittedName>
</protein>
<name>B9SAG5_RICCO</name>
<dbReference type="EMBL" id="EQ973904">
    <property type="protein sequence ID" value="EEF39414.1"/>
    <property type="molecule type" value="Genomic_DNA"/>
</dbReference>
<gene>
    <name evidence="3" type="ORF">RCOM_0586430</name>
</gene>
<dbReference type="eggNOG" id="ENOG502SM1V">
    <property type="taxonomic scope" value="Eukaryota"/>
</dbReference>
<keyword evidence="4" id="KW-1185">Reference proteome</keyword>
<evidence type="ECO:0000313" key="4">
    <source>
        <dbReference type="Proteomes" id="UP000008311"/>
    </source>
</evidence>
<evidence type="ECO:0000313" key="3">
    <source>
        <dbReference type="EMBL" id="EEF39414.1"/>
    </source>
</evidence>
<dbReference type="Pfam" id="PF03181">
    <property type="entry name" value="BURP"/>
    <property type="match status" value="1"/>
</dbReference>
<dbReference type="Proteomes" id="UP000008311">
    <property type="component" value="Unassembled WGS sequence"/>
</dbReference>
<sequence length="306" mass="34814">MAMHFVLLFALLFLVVNGSNGALPGEVYWESKLPNTPLPKALQELLQPAATAVNKNSFERLKLIREESPRATYGVGYWEELKTLSDKNVIYNETTIYFLYNDLHPYKKMKLIFTESMNGSKFLSRKIAESIPFSSNKSQEILNYFSIESSSKEAQIMKQTIQECEAIGIRGEDKYCATSFESLVDFVTAKFGKKIGTFSNEVEEENEKQEYTILKGIKMIRDNQIVCHKQRYKYAIFYCHTINGTKAYMVPLVGEDGSRAKAVVICHTDTSAWNPEHFAFQVLNVKPGGPPICHFLNSDTIVWVPI</sequence>
<feature type="domain" description="BURP" evidence="2">
    <location>
        <begin position="97"/>
        <end position="306"/>
    </location>
</feature>
<dbReference type="PROSITE" id="PS51277">
    <property type="entry name" value="BURP"/>
    <property type="match status" value="1"/>
</dbReference>
<evidence type="ECO:0000256" key="1">
    <source>
        <dbReference type="SAM" id="SignalP"/>
    </source>
</evidence>
<reference evidence="4" key="1">
    <citation type="journal article" date="2010" name="Nat. Biotechnol.">
        <title>Draft genome sequence of the oilseed species Ricinus communis.</title>
        <authorList>
            <person name="Chan A.P."/>
            <person name="Crabtree J."/>
            <person name="Zhao Q."/>
            <person name="Lorenzi H."/>
            <person name="Orvis J."/>
            <person name="Puiu D."/>
            <person name="Melake-Berhan A."/>
            <person name="Jones K.M."/>
            <person name="Redman J."/>
            <person name="Chen G."/>
            <person name="Cahoon E.B."/>
            <person name="Gedil M."/>
            <person name="Stanke M."/>
            <person name="Haas B.J."/>
            <person name="Wortman J.R."/>
            <person name="Fraser-Liggett C.M."/>
            <person name="Ravel J."/>
            <person name="Rabinowicz P.D."/>
        </authorList>
    </citation>
    <scope>NUCLEOTIDE SEQUENCE [LARGE SCALE GENOMIC DNA]</scope>
    <source>
        <strain evidence="4">cv. Hale</strain>
    </source>
</reference>
<dbReference type="InterPro" id="IPR044816">
    <property type="entry name" value="BURP"/>
</dbReference>
<dbReference type="PANTHER" id="PTHR31236:SF28">
    <property type="entry name" value="BURP DOMAIN-CONTAINING PROTEIN"/>
    <property type="match status" value="1"/>
</dbReference>